<dbReference type="Proteomes" id="UP000680067">
    <property type="component" value="Unassembled WGS sequence"/>
</dbReference>
<comment type="caution">
    <text evidence="5">The sequence shown here is derived from an EMBL/GenBank/DDBJ whole genome shotgun (WGS) entry which is preliminary data.</text>
</comment>
<evidence type="ECO:0000313" key="6">
    <source>
        <dbReference type="Proteomes" id="UP000680067"/>
    </source>
</evidence>
<sequence>MRTVSAMHHLFSMPLSRRRWLSLYPALLFSAVPARADNPIRIGQSAEIQGLASENRSGALLYFEQINQRGGIHGRPLELISYDDQRLPEKARANTLKLIREDRVTALFGYRSTATVEAVIPLLEQYQIPLIAPFSGAQSLHQKGKGYIFHLRASYHDEAARMGDMLQRMQMQRIMTVTQDDSFGQDGLAGFQLQLNRLQIQPLQQLKYSRQDTQLNQIIAAIISQQPQAVMMACTPSACLRIMKQVLASGQRPQFLMLSNVSSQQFYSELGDPGRGIGVTQVMPYPQDIGVPLVREFHKAIRQFKAGMPASYASLEGYAAAKLLCEGLKRCVTELTASQLMSALESMPATDLGGLQISYSKKNHAGSSFAELTILGKNGTVVR</sequence>
<evidence type="ECO:0000313" key="5">
    <source>
        <dbReference type="EMBL" id="MBR7783494.1"/>
    </source>
</evidence>
<comment type="similarity">
    <text evidence="1">Belongs to the leucine-binding protein family.</text>
</comment>
<dbReference type="PANTHER" id="PTHR47235:SF1">
    <property type="entry name" value="BLR6548 PROTEIN"/>
    <property type="match status" value="1"/>
</dbReference>
<evidence type="ECO:0000259" key="4">
    <source>
        <dbReference type="Pfam" id="PF13458"/>
    </source>
</evidence>
<reference evidence="5" key="1">
    <citation type="submission" date="2021-04" db="EMBL/GenBank/DDBJ databases">
        <title>novel species isolated from subtropical streams in China.</title>
        <authorList>
            <person name="Lu H."/>
        </authorList>
    </citation>
    <scope>NUCLEOTIDE SEQUENCE</scope>
    <source>
        <strain evidence="5">LFS511W</strain>
    </source>
</reference>
<accession>A0A941DNV9</accession>
<name>A0A941DNV9_9BURK</name>
<dbReference type="SUPFAM" id="SSF53822">
    <property type="entry name" value="Periplasmic binding protein-like I"/>
    <property type="match status" value="1"/>
</dbReference>
<evidence type="ECO:0000256" key="1">
    <source>
        <dbReference type="ARBA" id="ARBA00010062"/>
    </source>
</evidence>
<dbReference type="RefSeq" id="WP_212688772.1">
    <property type="nucleotide sequence ID" value="NZ_JAGSPN010000012.1"/>
</dbReference>
<keyword evidence="2 3" id="KW-0732">Signal</keyword>
<protein>
    <submittedName>
        <fullName evidence="5">ABC transporter substrate-binding protein</fullName>
    </submittedName>
</protein>
<dbReference type="EMBL" id="JAGSPN010000012">
    <property type="protein sequence ID" value="MBR7783494.1"/>
    <property type="molecule type" value="Genomic_DNA"/>
</dbReference>
<dbReference type="InterPro" id="IPR028082">
    <property type="entry name" value="Peripla_BP_I"/>
</dbReference>
<feature type="chain" id="PRO_5037397277" evidence="3">
    <location>
        <begin position="37"/>
        <end position="383"/>
    </location>
</feature>
<feature type="signal peptide" evidence="3">
    <location>
        <begin position="1"/>
        <end position="36"/>
    </location>
</feature>
<feature type="domain" description="Leucine-binding protein" evidence="4">
    <location>
        <begin position="40"/>
        <end position="366"/>
    </location>
</feature>
<dbReference type="CDD" id="cd06326">
    <property type="entry name" value="PBP1_ABC_ligand_binding-like"/>
    <property type="match status" value="1"/>
</dbReference>
<evidence type="ECO:0000256" key="2">
    <source>
        <dbReference type="ARBA" id="ARBA00022729"/>
    </source>
</evidence>
<dbReference type="InterPro" id="IPR028081">
    <property type="entry name" value="Leu-bd"/>
</dbReference>
<organism evidence="5 6">
    <name type="scientific">Undibacterium luofuense</name>
    <dbReference type="NCBI Taxonomy" id="2828733"/>
    <lineage>
        <taxon>Bacteria</taxon>
        <taxon>Pseudomonadati</taxon>
        <taxon>Pseudomonadota</taxon>
        <taxon>Betaproteobacteria</taxon>
        <taxon>Burkholderiales</taxon>
        <taxon>Oxalobacteraceae</taxon>
        <taxon>Undibacterium</taxon>
    </lineage>
</organism>
<gene>
    <name evidence="5" type="ORF">KDM89_15220</name>
</gene>
<evidence type="ECO:0000256" key="3">
    <source>
        <dbReference type="SAM" id="SignalP"/>
    </source>
</evidence>
<dbReference type="Pfam" id="PF13458">
    <property type="entry name" value="Peripla_BP_6"/>
    <property type="match status" value="1"/>
</dbReference>
<proteinExistence type="inferred from homology"/>
<keyword evidence="6" id="KW-1185">Reference proteome</keyword>
<dbReference type="PANTHER" id="PTHR47235">
    <property type="entry name" value="BLR6548 PROTEIN"/>
    <property type="match status" value="1"/>
</dbReference>
<dbReference type="Gene3D" id="3.40.50.2300">
    <property type="match status" value="2"/>
</dbReference>
<dbReference type="AlphaFoldDB" id="A0A941DNV9"/>